<dbReference type="PANTHER" id="PTHR35043:SF7">
    <property type="entry name" value="TRANSCRIPTION FACTOR DOMAIN-CONTAINING PROTEIN"/>
    <property type="match status" value="1"/>
</dbReference>
<dbReference type="PANTHER" id="PTHR35043">
    <property type="entry name" value="TRANSCRIPTION FACTOR DOMAIN-CONTAINING PROTEIN"/>
    <property type="match status" value="1"/>
</dbReference>
<keyword evidence="1" id="KW-0812">Transmembrane</keyword>
<keyword evidence="1" id="KW-0472">Membrane</keyword>
<feature type="transmembrane region" description="Helical" evidence="1">
    <location>
        <begin position="333"/>
        <end position="355"/>
    </location>
</feature>
<name>A0A0C3A9J6_SERVB</name>
<feature type="transmembrane region" description="Helical" evidence="1">
    <location>
        <begin position="367"/>
        <end position="387"/>
    </location>
</feature>
<feature type="transmembrane region" description="Helical" evidence="1">
    <location>
        <begin position="178"/>
        <end position="196"/>
    </location>
</feature>
<feature type="non-terminal residue" evidence="2">
    <location>
        <position position="1"/>
    </location>
</feature>
<sequence length="422" mass="48184">NSQRSLAKIVWSCLSTIFLCTWVAVHPNVHFRPEKPNQRWAERCLWDPLYKIATYKVPLFLWALLVPDYILAWAIRQYAQAGVIMRKVPGWTRTHGHFMIMGGFHLFRLSADAPSIPLPLKSSDSSDFVIPTGYHSREAEVAMCPLKFEDFPVDILMIITPTETELKDRGKSDGLTKILVLVHTLWFVIQCIARGIQRLPLTELEVVTLAYAALNFFIYIFWWDKPQNVECPIRVYKTSMASHEESREEAKQWDESRGGRWVEKITEYTIGEQDDYVTLSEEISIPMFWSGRLEPDVFANATLGPSILGSAFGAIHCISWLSKFPSRSELILWRISCASMVAIPFAIAIGCVVAVTNHQTRITYKTWIRKIFILIAVTVLVLSPWLYVASRIITLVVAFTTLRSLPSAAFTTVDWTNFIPHI</sequence>
<keyword evidence="1" id="KW-1133">Transmembrane helix</keyword>
<feature type="transmembrane region" description="Helical" evidence="1">
    <location>
        <begin position="59"/>
        <end position="79"/>
    </location>
</feature>
<keyword evidence="3" id="KW-1185">Reference proteome</keyword>
<dbReference type="EMBL" id="KN824387">
    <property type="protein sequence ID" value="KIM21300.1"/>
    <property type="molecule type" value="Genomic_DNA"/>
</dbReference>
<evidence type="ECO:0000256" key="1">
    <source>
        <dbReference type="SAM" id="Phobius"/>
    </source>
</evidence>
<gene>
    <name evidence="2" type="ORF">M408DRAFT_54225</name>
</gene>
<evidence type="ECO:0000313" key="3">
    <source>
        <dbReference type="Proteomes" id="UP000054097"/>
    </source>
</evidence>
<organism evidence="2 3">
    <name type="scientific">Serendipita vermifera MAFF 305830</name>
    <dbReference type="NCBI Taxonomy" id="933852"/>
    <lineage>
        <taxon>Eukaryota</taxon>
        <taxon>Fungi</taxon>
        <taxon>Dikarya</taxon>
        <taxon>Basidiomycota</taxon>
        <taxon>Agaricomycotina</taxon>
        <taxon>Agaricomycetes</taxon>
        <taxon>Sebacinales</taxon>
        <taxon>Serendipitaceae</taxon>
        <taxon>Serendipita</taxon>
    </lineage>
</organism>
<dbReference type="AlphaFoldDB" id="A0A0C3A9J6"/>
<evidence type="ECO:0000313" key="2">
    <source>
        <dbReference type="EMBL" id="KIM21300.1"/>
    </source>
</evidence>
<proteinExistence type="predicted"/>
<dbReference type="HOGENOM" id="CLU_022883_6_1_1"/>
<reference evidence="3" key="2">
    <citation type="submission" date="2015-01" db="EMBL/GenBank/DDBJ databases">
        <title>Evolutionary Origins and Diversification of the Mycorrhizal Mutualists.</title>
        <authorList>
            <consortium name="DOE Joint Genome Institute"/>
            <consortium name="Mycorrhizal Genomics Consortium"/>
            <person name="Kohler A."/>
            <person name="Kuo A."/>
            <person name="Nagy L.G."/>
            <person name="Floudas D."/>
            <person name="Copeland A."/>
            <person name="Barry K.W."/>
            <person name="Cichocki N."/>
            <person name="Veneault-Fourrey C."/>
            <person name="LaButti K."/>
            <person name="Lindquist E.A."/>
            <person name="Lipzen A."/>
            <person name="Lundell T."/>
            <person name="Morin E."/>
            <person name="Murat C."/>
            <person name="Riley R."/>
            <person name="Ohm R."/>
            <person name="Sun H."/>
            <person name="Tunlid A."/>
            <person name="Henrissat B."/>
            <person name="Grigoriev I.V."/>
            <person name="Hibbett D.S."/>
            <person name="Martin F."/>
        </authorList>
    </citation>
    <scope>NUCLEOTIDE SEQUENCE [LARGE SCALE GENOMIC DNA]</scope>
    <source>
        <strain evidence="3">MAFF 305830</strain>
    </source>
</reference>
<dbReference type="OrthoDB" id="9451547at2759"/>
<dbReference type="Proteomes" id="UP000054097">
    <property type="component" value="Unassembled WGS sequence"/>
</dbReference>
<protein>
    <submittedName>
        <fullName evidence="2">Uncharacterized protein</fullName>
    </submittedName>
</protein>
<feature type="transmembrane region" description="Helical" evidence="1">
    <location>
        <begin position="208"/>
        <end position="224"/>
    </location>
</feature>
<accession>A0A0C3A9J6</accession>
<feature type="non-terminal residue" evidence="2">
    <location>
        <position position="422"/>
    </location>
</feature>
<reference evidence="2 3" key="1">
    <citation type="submission" date="2014-04" db="EMBL/GenBank/DDBJ databases">
        <authorList>
            <consortium name="DOE Joint Genome Institute"/>
            <person name="Kuo A."/>
            <person name="Zuccaro A."/>
            <person name="Kohler A."/>
            <person name="Nagy L.G."/>
            <person name="Floudas D."/>
            <person name="Copeland A."/>
            <person name="Barry K.W."/>
            <person name="Cichocki N."/>
            <person name="Veneault-Fourrey C."/>
            <person name="LaButti K."/>
            <person name="Lindquist E.A."/>
            <person name="Lipzen A."/>
            <person name="Lundell T."/>
            <person name="Morin E."/>
            <person name="Murat C."/>
            <person name="Sun H."/>
            <person name="Tunlid A."/>
            <person name="Henrissat B."/>
            <person name="Grigoriev I.V."/>
            <person name="Hibbett D.S."/>
            <person name="Martin F."/>
            <person name="Nordberg H.P."/>
            <person name="Cantor M.N."/>
            <person name="Hua S.X."/>
        </authorList>
    </citation>
    <scope>NUCLEOTIDE SEQUENCE [LARGE SCALE GENOMIC DNA]</scope>
    <source>
        <strain evidence="2 3">MAFF 305830</strain>
    </source>
</reference>
<feature type="transmembrane region" description="Helical" evidence="1">
    <location>
        <begin position="297"/>
        <end position="321"/>
    </location>
</feature>
<feature type="transmembrane region" description="Helical" evidence="1">
    <location>
        <begin position="7"/>
        <end position="25"/>
    </location>
</feature>